<dbReference type="Gene3D" id="2.50.20.20">
    <property type="match status" value="1"/>
</dbReference>
<evidence type="ECO:0000256" key="1">
    <source>
        <dbReference type="SAM" id="MobiDB-lite"/>
    </source>
</evidence>
<protein>
    <submittedName>
        <fullName evidence="2">Uncharacterized protein</fullName>
    </submittedName>
</protein>
<feature type="compositionally biased region" description="Basic and acidic residues" evidence="1">
    <location>
        <begin position="347"/>
        <end position="357"/>
    </location>
</feature>
<dbReference type="Proteomes" id="UP000002219">
    <property type="component" value="Chromosome 1"/>
</dbReference>
<name>D7AXB1_NOCDD</name>
<dbReference type="RefSeq" id="WP_013151592.1">
    <property type="nucleotide sequence ID" value="NC_014210.1"/>
</dbReference>
<gene>
    <name evidence="2" type="ordered locus">Ndas_0538</name>
</gene>
<proteinExistence type="predicted"/>
<feature type="region of interest" description="Disordered" evidence="1">
    <location>
        <begin position="347"/>
        <end position="389"/>
    </location>
</feature>
<feature type="region of interest" description="Disordered" evidence="1">
    <location>
        <begin position="197"/>
        <end position="251"/>
    </location>
</feature>
<keyword evidence="3" id="KW-1185">Reference proteome</keyword>
<dbReference type="AlphaFoldDB" id="D7AXB1"/>
<accession>D7AXB1</accession>
<feature type="region of interest" description="Disordered" evidence="1">
    <location>
        <begin position="45"/>
        <end position="75"/>
    </location>
</feature>
<dbReference type="KEGG" id="nda:Ndas_0538"/>
<evidence type="ECO:0000313" key="3">
    <source>
        <dbReference type="Proteomes" id="UP000002219"/>
    </source>
</evidence>
<evidence type="ECO:0000313" key="2">
    <source>
        <dbReference type="EMBL" id="ADH65985.1"/>
    </source>
</evidence>
<sequence>MDRGNTLLEYAALLLVVLSLLVAAAAHGALGRLPAELRGAVHRALGDASGSRPEDGTGIGDGTAATGHEPAPDGDWRLDSAAAAEAVLRCARAGALPDPVARTDCALSLLGLLDARVLEATVLRLEGEDLHELFRSPTFAASAAARTAVRLLWEHAAEETLRRLSRTDTFGFLAPFLESPHRDWVLTFVDVGGDHMRGTIERNTASPRRSNRHPPVPDENDQQTPRVPRRSREDPQKRGPGRVDSVDAAPLRPRRAALLPWRAAQLARLPPHGAGLPGRGRQRMGCGPARRGRPLPPLDVAEGPESRPPRSGSARTAADPEDAEAYLEAAVELVEDSSAFHLTFTVHDGESDPRDAPDPGAGSADALPEPPASHPTTAADPITSGRGQAMYDAGAEPEFDHYFSTTGGLSVYRYDVGGGQLMMTADRGLELLDPPSHADRYLCSRAYGSVKLREVLATSTDLALEGREEVSLEWPELHSTHSAYHYTGTFTAMLGGYDPESGRNTLTTVRDAEFELWIDEQGYPRRLDYRTESGVGESYEYHSFS</sequence>
<dbReference type="EMBL" id="CP002040">
    <property type="protein sequence ID" value="ADH65985.1"/>
    <property type="molecule type" value="Genomic_DNA"/>
</dbReference>
<reference evidence="2 3" key="1">
    <citation type="journal article" date="2010" name="Stand. Genomic Sci.">
        <title>Complete genome sequence of Nocardiopsis dassonvillei type strain (IMRU 509).</title>
        <authorList>
            <person name="Sun H."/>
            <person name="Lapidus A."/>
            <person name="Nolan M."/>
            <person name="Lucas S."/>
            <person name="Del Rio T.G."/>
            <person name="Tice H."/>
            <person name="Cheng J.F."/>
            <person name="Tapia R."/>
            <person name="Han C."/>
            <person name="Goodwin L."/>
            <person name="Pitluck S."/>
            <person name="Pagani I."/>
            <person name="Ivanova N."/>
            <person name="Mavromatis K."/>
            <person name="Mikhailova N."/>
            <person name="Pati A."/>
            <person name="Chen A."/>
            <person name="Palaniappan K."/>
            <person name="Land M."/>
            <person name="Hauser L."/>
            <person name="Chang Y.J."/>
            <person name="Jeffries C.D."/>
            <person name="Djao O.D."/>
            <person name="Rohde M."/>
            <person name="Sikorski J."/>
            <person name="Goker M."/>
            <person name="Woyke T."/>
            <person name="Bristow J."/>
            <person name="Eisen J.A."/>
            <person name="Markowitz V."/>
            <person name="Hugenholtz P."/>
            <person name="Kyrpides N.C."/>
            <person name="Klenk H.P."/>
        </authorList>
    </citation>
    <scope>NUCLEOTIDE SEQUENCE [LARGE SCALE GENOMIC DNA]</scope>
    <source>
        <strain evidence="3">ATCC 23218 / DSM 43111 / CIP 107115 / JCM 7437 / KCTC 9190 / NBRC 14626 / NCTC 10488 / NRRL B-5397 / IMRU 509</strain>
    </source>
</reference>
<dbReference type="HOGENOM" id="CLU_499513_0_0_11"/>
<feature type="compositionally biased region" description="Low complexity" evidence="1">
    <location>
        <begin position="358"/>
        <end position="367"/>
    </location>
</feature>
<feature type="region of interest" description="Disordered" evidence="1">
    <location>
        <begin position="269"/>
        <end position="322"/>
    </location>
</feature>
<organism evidence="2 3">
    <name type="scientific">Nocardiopsis dassonvillei (strain ATCC 23218 / DSM 43111 / CIP 107115 / JCM 7437 / KCTC 9190 / NBRC 14626 / NCTC 10488 / NRRL B-5397 / IMRU 509)</name>
    <name type="common">Actinomadura dassonvillei</name>
    <dbReference type="NCBI Taxonomy" id="446468"/>
    <lineage>
        <taxon>Bacteria</taxon>
        <taxon>Bacillati</taxon>
        <taxon>Actinomycetota</taxon>
        <taxon>Actinomycetes</taxon>
        <taxon>Streptosporangiales</taxon>
        <taxon>Nocardiopsidaceae</taxon>
        <taxon>Nocardiopsis</taxon>
    </lineage>
</organism>